<evidence type="ECO:0000313" key="3">
    <source>
        <dbReference type="Proteomes" id="UP000243459"/>
    </source>
</evidence>
<dbReference type="Pfam" id="PF08268">
    <property type="entry name" value="FBA_3"/>
    <property type="match status" value="1"/>
</dbReference>
<evidence type="ECO:0000313" key="2">
    <source>
        <dbReference type="EMBL" id="ONK55784.1"/>
    </source>
</evidence>
<dbReference type="PANTHER" id="PTHR31672">
    <property type="entry name" value="BNACNNG10540D PROTEIN"/>
    <property type="match status" value="1"/>
</dbReference>
<dbReference type="InterPro" id="IPR050796">
    <property type="entry name" value="SCF_F-box_component"/>
</dbReference>
<gene>
    <name evidence="2" type="ORF">A4U43_C10F950</name>
</gene>
<accession>A0A5P1DZQ1</accession>
<feature type="domain" description="F-box associated beta-propeller type 3" evidence="1">
    <location>
        <begin position="23"/>
        <end position="173"/>
    </location>
</feature>
<dbReference type="Proteomes" id="UP000243459">
    <property type="component" value="Chromosome 10"/>
</dbReference>
<dbReference type="EMBL" id="CM007390">
    <property type="protein sequence ID" value="ONK55784.1"/>
    <property type="molecule type" value="Genomic_DNA"/>
</dbReference>
<dbReference type="AlphaFoldDB" id="A0A5P1DZQ1"/>
<dbReference type="Gramene" id="ONK55784">
    <property type="protein sequence ID" value="ONK55784"/>
    <property type="gene ID" value="A4U43_C10F950"/>
</dbReference>
<dbReference type="InterPro" id="IPR017451">
    <property type="entry name" value="F-box-assoc_interact_dom"/>
</dbReference>
<sequence length="214" mass="23991">MCHFGHVDNVDDNIDSIEISTSNARLTGFKDKGMSLRIEAYCDGLVCFSSYGSYCICNPLTMEWITVPRSSYNTALCGFYFHPSTGECRLLNCSDNVVVFTLGKHSRREIKSSFEDNTAICSPSGNLMCVVHPVYCANPVLFSGSLHWTPHSYRGILTFNTDSEKFRKMSVPPTGAWYNEARVFRQAHVLEMDELGLSFWQYAGGWEIGTKGTT</sequence>
<evidence type="ECO:0000259" key="1">
    <source>
        <dbReference type="Pfam" id="PF08268"/>
    </source>
</evidence>
<protein>
    <recommendedName>
        <fullName evidence="1">F-box associated beta-propeller type 3 domain-containing protein</fullName>
    </recommendedName>
</protein>
<reference evidence="3" key="1">
    <citation type="journal article" date="2017" name="Nat. Commun.">
        <title>The asparagus genome sheds light on the origin and evolution of a young Y chromosome.</title>
        <authorList>
            <person name="Harkess A."/>
            <person name="Zhou J."/>
            <person name="Xu C."/>
            <person name="Bowers J.E."/>
            <person name="Van der Hulst R."/>
            <person name="Ayyampalayam S."/>
            <person name="Mercati F."/>
            <person name="Riccardi P."/>
            <person name="McKain M.R."/>
            <person name="Kakrana A."/>
            <person name="Tang H."/>
            <person name="Ray J."/>
            <person name="Groenendijk J."/>
            <person name="Arikit S."/>
            <person name="Mathioni S.M."/>
            <person name="Nakano M."/>
            <person name="Shan H."/>
            <person name="Telgmann-Rauber A."/>
            <person name="Kanno A."/>
            <person name="Yue Z."/>
            <person name="Chen H."/>
            <person name="Li W."/>
            <person name="Chen Y."/>
            <person name="Xu X."/>
            <person name="Zhang Y."/>
            <person name="Luo S."/>
            <person name="Chen H."/>
            <person name="Gao J."/>
            <person name="Mao Z."/>
            <person name="Pires J.C."/>
            <person name="Luo M."/>
            <person name="Kudrna D."/>
            <person name="Wing R.A."/>
            <person name="Meyers B.C."/>
            <person name="Yi K."/>
            <person name="Kong H."/>
            <person name="Lavrijsen P."/>
            <person name="Sunseri F."/>
            <person name="Falavigna A."/>
            <person name="Ye Y."/>
            <person name="Leebens-Mack J.H."/>
            <person name="Chen G."/>
        </authorList>
    </citation>
    <scope>NUCLEOTIDE SEQUENCE [LARGE SCALE GENOMIC DNA]</scope>
    <source>
        <strain evidence="3">cv. DH0086</strain>
    </source>
</reference>
<dbReference type="PANTHER" id="PTHR31672:SF2">
    <property type="entry name" value="F-BOX DOMAIN-CONTAINING PROTEIN"/>
    <property type="match status" value="1"/>
</dbReference>
<dbReference type="NCBIfam" id="TIGR01640">
    <property type="entry name" value="F_box_assoc_1"/>
    <property type="match status" value="1"/>
</dbReference>
<dbReference type="InterPro" id="IPR013187">
    <property type="entry name" value="F-box-assoc_dom_typ3"/>
</dbReference>
<proteinExistence type="predicted"/>
<organism evidence="2 3">
    <name type="scientific">Asparagus officinalis</name>
    <name type="common">Garden asparagus</name>
    <dbReference type="NCBI Taxonomy" id="4686"/>
    <lineage>
        <taxon>Eukaryota</taxon>
        <taxon>Viridiplantae</taxon>
        <taxon>Streptophyta</taxon>
        <taxon>Embryophyta</taxon>
        <taxon>Tracheophyta</taxon>
        <taxon>Spermatophyta</taxon>
        <taxon>Magnoliopsida</taxon>
        <taxon>Liliopsida</taxon>
        <taxon>Asparagales</taxon>
        <taxon>Asparagaceae</taxon>
        <taxon>Asparagoideae</taxon>
        <taxon>Asparagus</taxon>
    </lineage>
</organism>
<keyword evidence="3" id="KW-1185">Reference proteome</keyword>
<name>A0A5P1DZQ1_ASPOF</name>